<keyword evidence="8" id="KW-1185">Reference proteome</keyword>
<dbReference type="CDD" id="cd00035">
    <property type="entry name" value="ChtBD1"/>
    <property type="match status" value="1"/>
</dbReference>
<comment type="caution">
    <text evidence="2">Lacks conserved residue(s) required for the propagation of feature annotation.</text>
</comment>
<protein>
    <recommendedName>
        <fullName evidence="9">Chitin-binding type-1 domain-containing protein</fullName>
    </recommendedName>
</protein>
<dbReference type="AlphaFoldDB" id="A0A9P8YCF2"/>
<feature type="compositionally biased region" description="Low complexity" evidence="3">
    <location>
        <begin position="252"/>
        <end position="284"/>
    </location>
</feature>
<dbReference type="EMBL" id="JAGTJQ010000003">
    <property type="protein sequence ID" value="KAH7035345.1"/>
    <property type="molecule type" value="Genomic_DNA"/>
</dbReference>
<keyword evidence="1 2" id="KW-0147">Chitin-binding</keyword>
<evidence type="ECO:0000256" key="2">
    <source>
        <dbReference type="PROSITE-ProRule" id="PRU00261"/>
    </source>
</evidence>
<evidence type="ECO:0008006" key="9">
    <source>
        <dbReference type="Google" id="ProtNLM"/>
    </source>
</evidence>
<evidence type="ECO:0000256" key="1">
    <source>
        <dbReference type="ARBA" id="ARBA00022669"/>
    </source>
</evidence>
<sequence length="284" mass="30463">MAGQGRVWLMPLILYAFFVHLACVVRADECEPAWWLPDEFEIHDMPIFTSASSAPTNASTLLASSTSESAIPTPVGPNPLITTGNLNAGEISCRYTANTYDTELDCCTCAKLAKRYGISVDLFFQLNPGVNKECNNLRHNTEYCVRGFIEPGTSFPCCNSNTFTCGDSVEEDCAPGICYEGLCYGDKIWSTTGDCGKQHGYKKCAGKWGDCCNAQGRCGTGPDFCGIGNCQLGDCNLSVSVPATQLSMRPFTESSTDLSSSTSGNPETTTARPSMTTTTKPPST</sequence>
<keyword evidence="4" id="KW-0732">Signal</keyword>
<gene>
    <name evidence="7" type="ORF">B0I36DRAFT_360730</name>
</gene>
<dbReference type="OrthoDB" id="1193027at2759"/>
<evidence type="ECO:0000259" key="5">
    <source>
        <dbReference type="PROSITE" id="PS50941"/>
    </source>
</evidence>
<proteinExistence type="predicted"/>
<dbReference type="PROSITE" id="PS51782">
    <property type="entry name" value="LYSM"/>
    <property type="match status" value="1"/>
</dbReference>
<dbReference type="InterPro" id="IPR036861">
    <property type="entry name" value="Endochitinase-like_sf"/>
</dbReference>
<evidence type="ECO:0000313" key="8">
    <source>
        <dbReference type="Proteomes" id="UP000756346"/>
    </source>
</evidence>
<name>A0A9P8YCF2_9PEZI</name>
<evidence type="ECO:0000256" key="4">
    <source>
        <dbReference type="SAM" id="SignalP"/>
    </source>
</evidence>
<feature type="domain" description="LysM" evidence="6">
    <location>
        <begin position="98"/>
        <end position="145"/>
    </location>
</feature>
<evidence type="ECO:0000313" key="7">
    <source>
        <dbReference type="EMBL" id="KAH7035345.1"/>
    </source>
</evidence>
<dbReference type="InterPro" id="IPR036779">
    <property type="entry name" value="LysM_dom_sf"/>
</dbReference>
<reference evidence="7" key="1">
    <citation type="journal article" date="2021" name="Nat. Commun.">
        <title>Genetic determinants of endophytism in the Arabidopsis root mycobiome.</title>
        <authorList>
            <person name="Mesny F."/>
            <person name="Miyauchi S."/>
            <person name="Thiergart T."/>
            <person name="Pickel B."/>
            <person name="Atanasova L."/>
            <person name="Karlsson M."/>
            <person name="Huettel B."/>
            <person name="Barry K.W."/>
            <person name="Haridas S."/>
            <person name="Chen C."/>
            <person name="Bauer D."/>
            <person name="Andreopoulos W."/>
            <person name="Pangilinan J."/>
            <person name="LaButti K."/>
            <person name="Riley R."/>
            <person name="Lipzen A."/>
            <person name="Clum A."/>
            <person name="Drula E."/>
            <person name="Henrissat B."/>
            <person name="Kohler A."/>
            <person name="Grigoriev I.V."/>
            <person name="Martin F.M."/>
            <person name="Hacquard S."/>
        </authorList>
    </citation>
    <scope>NUCLEOTIDE SEQUENCE</scope>
    <source>
        <strain evidence="7">MPI-CAGE-CH-0230</strain>
    </source>
</reference>
<feature type="domain" description="Chitin-binding type-1" evidence="5">
    <location>
        <begin position="192"/>
        <end position="237"/>
    </location>
</feature>
<dbReference type="RefSeq" id="XP_046015438.1">
    <property type="nucleotide sequence ID" value="XM_046158366.1"/>
</dbReference>
<feature type="signal peptide" evidence="4">
    <location>
        <begin position="1"/>
        <end position="27"/>
    </location>
</feature>
<dbReference type="PROSITE" id="PS50941">
    <property type="entry name" value="CHIT_BIND_I_2"/>
    <property type="match status" value="1"/>
</dbReference>
<dbReference type="CDD" id="cd00118">
    <property type="entry name" value="LysM"/>
    <property type="match status" value="1"/>
</dbReference>
<dbReference type="GO" id="GO:0008061">
    <property type="term" value="F:chitin binding"/>
    <property type="evidence" value="ECO:0007669"/>
    <property type="project" value="UniProtKB-UniRule"/>
</dbReference>
<dbReference type="Gene3D" id="3.10.350.10">
    <property type="entry name" value="LysM domain"/>
    <property type="match status" value="1"/>
</dbReference>
<dbReference type="Gene3D" id="3.30.60.10">
    <property type="entry name" value="Endochitinase-like"/>
    <property type="match status" value="1"/>
</dbReference>
<accession>A0A9P8YCF2</accession>
<dbReference type="Proteomes" id="UP000756346">
    <property type="component" value="Unassembled WGS sequence"/>
</dbReference>
<dbReference type="InterPro" id="IPR001002">
    <property type="entry name" value="Chitin-bd_1"/>
</dbReference>
<evidence type="ECO:0000256" key="3">
    <source>
        <dbReference type="SAM" id="MobiDB-lite"/>
    </source>
</evidence>
<dbReference type="InterPro" id="IPR018392">
    <property type="entry name" value="LysM"/>
</dbReference>
<organism evidence="7 8">
    <name type="scientific">Microdochium trichocladiopsis</name>
    <dbReference type="NCBI Taxonomy" id="1682393"/>
    <lineage>
        <taxon>Eukaryota</taxon>
        <taxon>Fungi</taxon>
        <taxon>Dikarya</taxon>
        <taxon>Ascomycota</taxon>
        <taxon>Pezizomycotina</taxon>
        <taxon>Sordariomycetes</taxon>
        <taxon>Xylariomycetidae</taxon>
        <taxon>Xylariales</taxon>
        <taxon>Microdochiaceae</taxon>
        <taxon>Microdochium</taxon>
    </lineage>
</organism>
<feature type="disulfide bond" evidence="2">
    <location>
        <begin position="211"/>
        <end position="225"/>
    </location>
</feature>
<feature type="region of interest" description="Disordered" evidence="3">
    <location>
        <begin position="250"/>
        <end position="284"/>
    </location>
</feature>
<evidence type="ECO:0000259" key="6">
    <source>
        <dbReference type="PROSITE" id="PS51782"/>
    </source>
</evidence>
<feature type="chain" id="PRO_5040494940" description="Chitin-binding type-1 domain-containing protein" evidence="4">
    <location>
        <begin position="28"/>
        <end position="284"/>
    </location>
</feature>
<comment type="caution">
    <text evidence="7">The sequence shown here is derived from an EMBL/GenBank/DDBJ whole genome shotgun (WGS) entry which is preliminary data.</text>
</comment>
<dbReference type="GeneID" id="70187912"/>
<keyword evidence="2" id="KW-1015">Disulfide bond</keyword>